<keyword evidence="4" id="KW-1185">Reference proteome</keyword>
<reference evidence="2" key="3">
    <citation type="submission" date="2020-06" db="EMBL/GenBank/DDBJ databases">
        <title>Helianthus annuus Genome sequencing and assembly Release 2.</title>
        <authorList>
            <person name="Gouzy J."/>
            <person name="Langlade N."/>
            <person name="Munos S."/>
        </authorList>
    </citation>
    <scope>NUCLEOTIDE SEQUENCE</scope>
    <source>
        <tissue evidence="2">Leaves</tissue>
    </source>
</reference>
<evidence type="ECO:0000313" key="4">
    <source>
        <dbReference type="Proteomes" id="UP000215914"/>
    </source>
</evidence>
<evidence type="ECO:0000256" key="1">
    <source>
        <dbReference type="SAM" id="SignalP"/>
    </source>
</evidence>
<gene>
    <name evidence="3" type="ORF">HannXRQ_Chr04g0111061</name>
    <name evidence="2" type="ORF">HanXRQr2_Chr04g0167761</name>
</gene>
<reference evidence="3" key="2">
    <citation type="submission" date="2017-02" db="EMBL/GenBank/DDBJ databases">
        <title>Sunflower complete genome.</title>
        <authorList>
            <person name="Langlade N."/>
            <person name="Munos S."/>
        </authorList>
    </citation>
    <scope>NUCLEOTIDE SEQUENCE [LARGE SCALE GENOMIC DNA]</scope>
    <source>
        <tissue evidence="3">Leaves</tissue>
    </source>
</reference>
<dbReference type="Proteomes" id="UP000215914">
    <property type="component" value="Chromosome 4"/>
</dbReference>
<dbReference type="Gramene" id="mRNA:HanXRQr2_Chr04g0167761">
    <property type="protein sequence ID" value="CDS:HanXRQr2_Chr04g0167761.1"/>
    <property type="gene ID" value="HanXRQr2_Chr04g0167761"/>
</dbReference>
<feature type="signal peptide" evidence="1">
    <location>
        <begin position="1"/>
        <end position="30"/>
    </location>
</feature>
<reference evidence="2 4" key="1">
    <citation type="journal article" date="2017" name="Nature">
        <title>The sunflower genome provides insights into oil metabolism, flowering and Asterid evolution.</title>
        <authorList>
            <person name="Badouin H."/>
            <person name="Gouzy J."/>
            <person name="Grassa C.J."/>
            <person name="Murat F."/>
            <person name="Staton S.E."/>
            <person name="Cottret L."/>
            <person name="Lelandais-Briere C."/>
            <person name="Owens G.L."/>
            <person name="Carrere S."/>
            <person name="Mayjonade B."/>
            <person name="Legrand L."/>
            <person name="Gill N."/>
            <person name="Kane N.C."/>
            <person name="Bowers J.E."/>
            <person name="Hubner S."/>
            <person name="Bellec A."/>
            <person name="Berard A."/>
            <person name="Berges H."/>
            <person name="Blanchet N."/>
            <person name="Boniface M.C."/>
            <person name="Brunel D."/>
            <person name="Catrice O."/>
            <person name="Chaidir N."/>
            <person name="Claudel C."/>
            <person name="Donnadieu C."/>
            <person name="Faraut T."/>
            <person name="Fievet G."/>
            <person name="Helmstetter N."/>
            <person name="King M."/>
            <person name="Knapp S.J."/>
            <person name="Lai Z."/>
            <person name="Le Paslier M.C."/>
            <person name="Lippi Y."/>
            <person name="Lorenzon L."/>
            <person name="Mandel J.R."/>
            <person name="Marage G."/>
            <person name="Marchand G."/>
            <person name="Marquand E."/>
            <person name="Bret-Mestries E."/>
            <person name="Morien E."/>
            <person name="Nambeesan S."/>
            <person name="Nguyen T."/>
            <person name="Pegot-Espagnet P."/>
            <person name="Pouilly N."/>
            <person name="Raftis F."/>
            <person name="Sallet E."/>
            <person name="Schiex T."/>
            <person name="Thomas J."/>
            <person name="Vandecasteele C."/>
            <person name="Vares D."/>
            <person name="Vear F."/>
            <person name="Vautrin S."/>
            <person name="Crespi M."/>
            <person name="Mangin B."/>
            <person name="Burke J.M."/>
            <person name="Salse J."/>
            <person name="Munos S."/>
            <person name="Vincourt P."/>
            <person name="Rieseberg L.H."/>
            <person name="Langlade N.B."/>
        </authorList>
    </citation>
    <scope>NUCLEOTIDE SEQUENCE [LARGE SCALE GENOMIC DNA]</scope>
    <source>
        <strain evidence="4">cv. SF193</strain>
        <tissue evidence="2">Leaves</tissue>
    </source>
</reference>
<evidence type="ECO:0000313" key="2">
    <source>
        <dbReference type="EMBL" id="KAF5810296.1"/>
    </source>
</evidence>
<dbReference type="AlphaFoldDB" id="A0A251UZG7"/>
<evidence type="ECO:0000313" key="3">
    <source>
        <dbReference type="EMBL" id="OTG28419.1"/>
    </source>
</evidence>
<evidence type="ECO:0008006" key="5">
    <source>
        <dbReference type="Google" id="ProtNLM"/>
    </source>
</evidence>
<keyword evidence="1" id="KW-0732">Signal</keyword>
<dbReference type="EMBL" id="MNCJ02000319">
    <property type="protein sequence ID" value="KAF5810296.1"/>
    <property type="molecule type" value="Genomic_DNA"/>
</dbReference>
<feature type="chain" id="PRO_5012332181" description="Secreted protein" evidence="1">
    <location>
        <begin position="31"/>
        <end position="74"/>
    </location>
</feature>
<organism evidence="3 4">
    <name type="scientific">Helianthus annuus</name>
    <name type="common">Common sunflower</name>
    <dbReference type="NCBI Taxonomy" id="4232"/>
    <lineage>
        <taxon>Eukaryota</taxon>
        <taxon>Viridiplantae</taxon>
        <taxon>Streptophyta</taxon>
        <taxon>Embryophyta</taxon>
        <taxon>Tracheophyta</taxon>
        <taxon>Spermatophyta</taxon>
        <taxon>Magnoliopsida</taxon>
        <taxon>eudicotyledons</taxon>
        <taxon>Gunneridae</taxon>
        <taxon>Pentapetalae</taxon>
        <taxon>asterids</taxon>
        <taxon>campanulids</taxon>
        <taxon>Asterales</taxon>
        <taxon>Asteraceae</taxon>
        <taxon>Asteroideae</taxon>
        <taxon>Heliantheae alliance</taxon>
        <taxon>Heliantheae</taxon>
        <taxon>Helianthus</taxon>
    </lineage>
</organism>
<dbReference type="EMBL" id="CM007893">
    <property type="protein sequence ID" value="OTG28419.1"/>
    <property type="molecule type" value="Genomic_DNA"/>
</dbReference>
<proteinExistence type="predicted"/>
<accession>A0A251UZG7</accession>
<sequence length="74" mass="8418">MFSFNVRPCSWLFLMIGPSALSFTQKKTHADETHESTITVVYRALVFRKVCVEEGICVSMLTVSLSVNLARYRT</sequence>
<name>A0A251UZG7_HELAN</name>
<protein>
    <recommendedName>
        <fullName evidence="5">Secreted protein</fullName>
    </recommendedName>
</protein>
<dbReference type="InParanoid" id="A0A251UZG7"/>